<name>A0A2T8KT00_9POAL</name>
<sequence length="137" mass="15632">MGTATTTITGRMCMGRCIPTRIPRSREEVVEHTKKEYRRLDYFSASRVIPKTALPLPVPPRLDKSPAAPSAKERHVVDTSRGRSSDEKLSTLRAYRRAKGLCVKCAEKWHRDHKCPDSVQLHVLQEVFDLEYRGRGT</sequence>
<organism evidence="2">
    <name type="scientific">Panicum hallii</name>
    <dbReference type="NCBI Taxonomy" id="206008"/>
    <lineage>
        <taxon>Eukaryota</taxon>
        <taxon>Viridiplantae</taxon>
        <taxon>Streptophyta</taxon>
        <taxon>Embryophyta</taxon>
        <taxon>Tracheophyta</taxon>
        <taxon>Spermatophyta</taxon>
        <taxon>Magnoliopsida</taxon>
        <taxon>Liliopsida</taxon>
        <taxon>Poales</taxon>
        <taxon>Poaceae</taxon>
        <taxon>PACMAD clade</taxon>
        <taxon>Panicoideae</taxon>
        <taxon>Panicodae</taxon>
        <taxon>Paniceae</taxon>
        <taxon>Panicinae</taxon>
        <taxon>Panicum</taxon>
        <taxon>Panicum sect. Panicum</taxon>
    </lineage>
</organism>
<feature type="compositionally biased region" description="Basic and acidic residues" evidence="1">
    <location>
        <begin position="71"/>
        <end position="89"/>
    </location>
</feature>
<evidence type="ECO:0000313" key="2">
    <source>
        <dbReference type="EMBL" id="PVH65286.1"/>
    </source>
</evidence>
<accession>A0A2T8KT00</accession>
<dbReference type="Gramene" id="PVH65286">
    <property type="protein sequence ID" value="PVH65286"/>
    <property type="gene ID" value="PAHAL_2G452600"/>
</dbReference>
<feature type="region of interest" description="Disordered" evidence="1">
    <location>
        <begin position="54"/>
        <end position="89"/>
    </location>
</feature>
<gene>
    <name evidence="2" type="ORF">PAHAL_2G452600</name>
</gene>
<dbReference type="AlphaFoldDB" id="A0A2T8KT00"/>
<proteinExistence type="predicted"/>
<protein>
    <submittedName>
        <fullName evidence="2">Uncharacterized protein</fullName>
    </submittedName>
</protein>
<evidence type="ECO:0000256" key="1">
    <source>
        <dbReference type="SAM" id="MobiDB-lite"/>
    </source>
</evidence>
<dbReference type="EMBL" id="CM008047">
    <property type="protein sequence ID" value="PVH65286.1"/>
    <property type="molecule type" value="Genomic_DNA"/>
</dbReference>
<dbReference type="Proteomes" id="UP000243499">
    <property type="component" value="Chromosome 2"/>
</dbReference>
<reference evidence="2" key="1">
    <citation type="submission" date="2018-04" db="EMBL/GenBank/DDBJ databases">
        <title>WGS assembly of Panicum hallii.</title>
        <authorList>
            <person name="Lovell J."/>
            <person name="Jenkins J."/>
            <person name="Lowry D."/>
            <person name="Mamidi S."/>
            <person name="Sreedasyam A."/>
            <person name="Weng X."/>
            <person name="Barry K."/>
            <person name="Bonette J."/>
            <person name="Campitelli B."/>
            <person name="Daum C."/>
            <person name="Gordon S."/>
            <person name="Gould B."/>
            <person name="Lipzen A."/>
            <person name="Macqueen A."/>
            <person name="Palacio-Mejia J."/>
            <person name="Plott C."/>
            <person name="Shakirov E."/>
            <person name="Shu S."/>
            <person name="Yoshinaga Y."/>
            <person name="Zane M."/>
            <person name="Rokhsar D."/>
            <person name="Grimwood J."/>
            <person name="Schmutz J."/>
            <person name="Juenger T."/>
        </authorList>
    </citation>
    <scope>NUCLEOTIDE SEQUENCE [LARGE SCALE GENOMIC DNA]</scope>
    <source>
        <strain evidence="2">FIL2</strain>
    </source>
</reference>